<sequence>MQIETDSSNFERMVQTSRRTDSCSIQGTLDVIGDRWILLILRDLFRGVRRFSQLEENLGIAKNLLATRLAKLVQADIVTKIPYQDRPVRHEYLLTQKGRDLSPSLVALMRWGDRWYNDKKPPTLLVHSDCGTPLTQLTQCPACGDSLDPAEIRSRPGPGAAISS</sequence>
<dbReference type="SUPFAM" id="SSF46785">
    <property type="entry name" value="Winged helix' DNA-binding domain"/>
    <property type="match status" value="1"/>
</dbReference>
<keyword evidence="3" id="KW-0804">Transcription</keyword>
<protein>
    <recommendedName>
        <fullName evidence="4">HTH hxlR-type domain-containing protein</fullName>
    </recommendedName>
</protein>
<dbReference type="PANTHER" id="PTHR33204:SF18">
    <property type="entry name" value="TRANSCRIPTIONAL REGULATORY PROTEIN"/>
    <property type="match status" value="1"/>
</dbReference>
<organism evidence="5">
    <name type="scientific">marine metagenome</name>
    <dbReference type="NCBI Taxonomy" id="408172"/>
    <lineage>
        <taxon>unclassified sequences</taxon>
        <taxon>metagenomes</taxon>
        <taxon>ecological metagenomes</taxon>
    </lineage>
</organism>
<keyword evidence="2" id="KW-0238">DNA-binding</keyword>
<keyword evidence="1" id="KW-0805">Transcription regulation</keyword>
<dbReference type="InterPro" id="IPR011991">
    <property type="entry name" value="ArsR-like_HTH"/>
</dbReference>
<dbReference type="Pfam" id="PF01638">
    <property type="entry name" value="HxlR"/>
    <property type="match status" value="1"/>
</dbReference>
<dbReference type="CDD" id="cd00090">
    <property type="entry name" value="HTH_ARSR"/>
    <property type="match status" value="1"/>
</dbReference>
<evidence type="ECO:0000256" key="2">
    <source>
        <dbReference type="ARBA" id="ARBA00023125"/>
    </source>
</evidence>
<dbReference type="PANTHER" id="PTHR33204">
    <property type="entry name" value="TRANSCRIPTIONAL REGULATOR, MARR FAMILY"/>
    <property type="match status" value="1"/>
</dbReference>
<dbReference type="InterPro" id="IPR036388">
    <property type="entry name" value="WH-like_DNA-bd_sf"/>
</dbReference>
<dbReference type="Gene3D" id="1.10.10.10">
    <property type="entry name" value="Winged helix-like DNA-binding domain superfamily/Winged helix DNA-binding domain"/>
    <property type="match status" value="1"/>
</dbReference>
<evidence type="ECO:0000313" key="5">
    <source>
        <dbReference type="EMBL" id="SUZ68631.1"/>
    </source>
</evidence>
<gene>
    <name evidence="5" type="ORF">METZ01_LOCUS21485</name>
</gene>
<dbReference type="GO" id="GO:0003677">
    <property type="term" value="F:DNA binding"/>
    <property type="evidence" value="ECO:0007669"/>
    <property type="project" value="UniProtKB-KW"/>
</dbReference>
<feature type="domain" description="HTH hxlR-type" evidence="4">
    <location>
        <begin position="23"/>
        <end position="120"/>
    </location>
</feature>
<accession>A0A381PNN4</accession>
<dbReference type="PROSITE" id="PS51118">
    <property type="entry name" value="HTH_HXLR"/>
    <property type="match status" value="1"/>
</dbReference>
<reference evidence="5" key="1">
    <citation type="submission" date="2018-05" db="EMBL/GenBank/DDBJ databases">
        <authorList>
            <person name="Lanie J.A."/>
            <person name="Ng W.-L."/>
            <person name="Kazmierczak K.M."/>
            <person name="Andrzejewski T.M."/>
            <person name="Davidsen T.M."/>
            <person name="Wayne K.J."/>
            <person name="Tettelin H."/>
            <person name="Glass J.I."/>
            <person name="Rusch D."/>
            <person name="Podicherti R."/>
            <person name="Tsui H.-C.T."/>
            <person name="Winkler M.E."/>
        </authorList>
    </citation>
    <scope>NUCLEOTIDE SEQUENCE</scope>
</reference>
<dbReference type="InterPro" id="IPR036390">
    <property type="entry name" value="WH_DNA-bd_sf"/>
</dbReference>
<evidence type="ECO:0000256" key="1">
    <source>
        <dbReference type="ARBA" id="ARBA00023015"/>
    </source>
</evidence>
<evidence type="ECO:0000256" key="3">
    <source>
        <dbReference type="ARBA" id="ARBA00023163"/>
    </source>
</evidence>
<proteinExistence type="predicted"/>
<name>A0A381PNN4_9ZZZZ</name>
<dbReference type="AlphaFoldDB" id="A0A381PNN4"/>
<dbReference type="InterPro" id="IPR002577">
    <property type="entry name" value="HTH_HxlR"/>
</dbReference>
<dbReference type="EMBL" id="UINC01001039">
    <property type="protein sequence ID" value="SUZ68631.1"/>
    <property type="molecule type" value="Genomic_DNA"/>
</dbReference>
<evidence type="ECO:0000259" key="4">
    <source>
        <dbReference type="PROSITE" id="PS51118"/>
    </source>
</evidence>